<name>A0A133V6A2_9EURY</name>
<protein>
    <submittedName>
        <fullName evidence="1">Uncharacterized protein</fullName>
    </submittedName>
</protein>
<sequence length="69" mass="7918">MSRSKRVMNFHIENSEHLIRLMEALTNLKADLDVNSSSSSVEICVYGDREKIKGICKRIRGLIEKTKPK</sequence>
<proteinExistence type="predicted"/>
<comment type="caution">
    <text evidence="1">The sequence shown here is derived from an EMBL/GenBank/DDBJ whole genome shotgun (WGS) entry which is preliminary data.</text>
</comment>
<dbReference type="AlphaFoldDB" id="A0A133V6A2"/>
<dbReference type="EMBL" id="LHXZ01000077">
    <property type="protein sequence ID" value="KXB01971.1"/>
    <property type="molecule type" value="Genomic_DNA"/>
</dbReference>
<gene>
    <name evidence="1" type="ORF">AKJ45_03805</name>
</gene>
<evidence type="ECO:0000313" key="1">
    <source>
        <dbReference type="EMBL" id="KXB01971.1"/>
    </source>
</evidence>
<organism evidence="1 2">
    <name type="scientific">candidate division MSBL1 archaeon SCGC-AAA261F19</name>
    <dbReference type="NCBI Taxonomy" id="1698275"/>
    <lineage>
        <taxon>Archaea</taxon>
        <taxon>Methanobacteriati</taxon>
        <taxon>Methanobacteriota</taxon>
        <taxon>candidate division MSBL1</taxon>
    </lineage>
</organism>
<accession>A0A133V6A2</accession>
<dbReference type="Proteomes" id="UP000070565">
    <property type="component" value="Unassembled WGS sequence"/>
</dbReference>
<reference evidence="1 2" key="1">
    <citation type="journal article" date="2016" name="Sci. Rep.">
        <title>Metabolic traits of an uncultured archaeal lineage -MSBL1- from brine pools of the Red Sea.</title>
        <authorList>
            <person name="Mwirichia R."/>
            <person name="Alam I."/>
            <person name="Rashid M."/>
            <person name="Vinu M."/>
            <person name="Ba-Alawi W."/>
            <person name="Anthony Kamau A."/>
            <person name="Kamanda Ngugi D."/>
            <person name="Goker M."/>
            <person name="Klenk H.P."/>
            <person name="Bajic V."/>
            <person name="Stingl U."/>
        </authorList>
    </citation>
    <scope>NUCLEOTIDE SEQUENCE [LARGE SCALE GENOMIC DNA]</scope>
    <source>
        <strain evidence="1">SCGC-AAA261F19</strain>
    </source>
</reference>
<keyword evidence="2" id="KW-1185">Reference proteome</keyword>
<evidence type="ECO:0000313" key="2">
    <source>
        <dbReference type="Proteomes" id="UP000070565"/>
    </source>
</evidence>